<sequence>MAHPVSLNRRFTASSLDDAASPLSPLGSNPFSFHRRSHTGVEQRHRVGRPAERPNSDFQFQNSRSNLYAGDLHDTMLMGERIRARRARDDVAALIDFLKNHPPPPDNFMSIPYDGDDEDGRGRWSKIKKMGRRSKSMPRPQQHMRLPDSAVAGVTTGGHRHIAISIPLEATPYGEEMRSQYPVFTHDMQMGTPSKEQVRTFRNEKGVVTVLRPVTEVYESDGASVISKGRSPYTNSQGHRPPPLPPHKPTNSLSGQNNDYYGILPSGFDTPLLDDSSAPWHISRTPSRGDGSIRKQNSSSAFHRSAYPARASSMAANPSVKHPPSIDGLLSPQDQAVGGVNGVRSTSPARHRAQSAGNNAVQETIKDPRRLQPEVDYDRDVTQGANRNGSQTRNTTLIADSPLLSHTEGSRPTTAGSTRSRKDIVKEKKRRDMEAAKRSAKLKAHQKKDAPRALHRPSTAHPSSQPSADESDKSRTSQPGQLNLTLSNLMVVMDVEPCTAEDKHLPVRPKTAPSKASPEQRPESPIPSITVNSPSIPTPPTSTQGSPPQRHSASDRTSLTRRREWKAIREQERKARDAMAVARAKAQQLASGGVTYEKGAVSQADKEVMRLYEAYREHRLRDMERRLRRLERNGDVWLQALVPVLNNMNKTMEAANEQPLEDIRDWASDGETSGTAERINRNVQKKRLTRRASLSQGRLLEKLTGQRYDDDTWSDSVSRSDDASGLGTIEPLMRELAGQTVQWQGTTQSPVVTNGGQFHPMRN</sequence>
<evidence type="ECO:0000313" key="2">
    <source>
        <dbReference type="EMBL" id="OAQ68582.1"/>
    </source>
</evidence>
<feature type="region of interest" description="Disordered" evidence="1">
    <location>
        <begin position="741"/>
        <end position="763"/>
    </location>
</feature>
<evidence type="ECO:0000256" key="1">
    <source>
        <dbReference type="SAM" id="MobiDB-lite"/>
    </source>
</evidence>
<dbReference type="EMBL" id="LSBJ02000003">
    <property type="protein sequence ID" value="OAQ68582.1"/>
    <property type="molecule type" value="Genomic_DNA"/>
</dbReference>
<evidence type="ECO:0000313" key="3">
    <source>
        <dbReference type="Proteomes" id="UP000078397"/>
    </source>
</evidence>
<feature type="compositionally biased region" description="Polar residues" evidence="1">
    <location>
        <begin position="741"/>
        <end position="756"/>
    </location>
</feature>
<dbReference type="Proteomes" id="UP000078397">
    <property type="component" value="Unassembled WGS sequence"/>
</dbReference>
<feature type="region of interest" description="Disordered" evidence="1">
    <location>
        <begin position="500"/>
        <end position="563"/>
    </location>
</feature>
<dbReference type="OrthoDB" id="5417386at2759"/>
<feature type="region of interest" description="Disordered" evidence="1">
    <location>
        <begin position="279"/>
        <end position="484"/>
    </location>
</feature>
<feature type="compositionally biased region" description="Polar residues" evidence="1">
    <location>
        <begin position="383"/>
        <end position="398"/>
    </location>
</feature>
<feature type="region of interest" description="Disordered" evidence="1">
    <location>
        <begin position="221"/>
        <end position="258"/>
    </location>
</feature>
<feature type="compositionally biased region" description="Low complexity" evidence="1">
    <location>
        <begin position="13"/>
        <end position="26"/>
    </location>
</feature>
<feature type="region of interest" description="Disordered" evidence="1">
    <location>
        <begin position="1"/>
        <end position="61"/>
    </location>
</feature>
<dbReference type="GeneID" id="28848083"/>
<feature type="compositionally biased region" description="Low complexity" evidence="1">
    <location>
        <begin position="526"/>
        <end position="548"/>
    </location>
</feature>
<protein>
    <submittedName>
        <fullName evidence="2">Uncharacterized protein</fullName>
    </submittedName>
</protein>
<proteinExistence type="predicted"/>
<dbReference type="AlphaFoldDB" id="A0A179FSJ2"/>
<accession>A0A179FSJ2</accession>
<comment type="caution">
    <text evidence="2">The sequence shown here is derived from an EMBL/GenBank/DDBJ whole genome shotgun (WGS) entry which is preliminary data.</text>
</comment>
<reference evidence="2 3" key="1">
    <citation type="journal article" date="2016" name="PLoS Pathog.">
        <title>Biosynthesis of antibiotic leucinostatins in bio-control fungus Purpureocillium lilacinum and their inhibition on phytophthora revealed by genome mining.</title>
        <authorList>
            <person name="Wang G."/>
            <person name="Liu Z."/>
            <person name="Lin R."/>
            <person name="Li E."/>
            <person name="Mao Z."/>
            <person name="Ling J."/>
            <person name="Yang Y."/>
            <person name="Yin W.B."/>
            <person name="Xie B."/>
        </authorList>
    </citation>
    <scope>NUCLEOTIDE SEQUENCE [LARGE SCALE GENOMIC DNA]</scope>
    <source>
        <strain evidence="2">170</strain>
    </source>
</reference>
<keyword evidence="3" id="KW-1185">Reference proteome</keyword>
<dbReference type="KEGG" id="pchm:VFPPC_04804"/>
<organism evidence="2 3">
    <name type="scientific">Pochonia chlamydosporia 170</name>
    <dbReference type="NCBI Taxonomy" id="1380566"/>
    <lineage>
        <taxon>Eukaryota</taxon>
        <taxon>Fungi</taxon>
        <taxon>Dikarya</taxon>
        <taxon>Ascomycota</taxon>
        <taxon>Pezizomycotina</taxon>
        <taxon>Sordariomycetes</taxon>
        <taxon>Hypocreomycetidae</taxon>
        <taxon>Hypocreales</taxon>
        <taxon>Clavicipitaceae</taxon>
        <taxon>Pochonia</taxon>
    </lineage>
</organism>
<feature type="compositionally biased region" description="Basic and acidic residues" evidence="1">
    <location>
        <begin position="39"/>
        <end position="55"/>
    </location>
</feature>
<name>A0A179FSJ2_METCM</name>
<feature type="compositionally biased region" description="Basic and acidic residues" evidence="1">
    <location>
        <begin position="420"/>
        <end position="437"/>
    </location>
</feature>
<feature type="compositionally biased region" description="Basic and acidic residues" evidence="1">
    <location>
        <begin position="364"/>
        <end position="381"/>
    </location>
</feature>
<dbReference type="STRING" id="1380566.A0A179FSJ2"/>
<gene>
    <name evidence="2" type="ORF">VFPPC_04804</name>
</gene>
<dbReference type="RefSeq" id="XP_018145432.1">
    <property type="nucleotide sequence ID" value="XM_018284089.1"/>
</dbReference>